<dbReference type="PANTHER" id="PTHR23294">
    <property type="entry name" value="ET TRANSLATION PRODUCT-RELATED"/>
    <property type="match status" value="1"/>
</dbReference>
<keyword evidence="7" id="KW-1185">Reference proteome</keyword>
<dbReference type="OrthoDB" id="196103at2759"/>
<feature type="transmembrane region" description="Helical" evidence="5">
    <location>
        <begin position="95"/>
        <end position="114"/>
    </location>
</feature>
<evidence type="ECO:0000256" key="5">
    <source>
        <dbReference type="SAM" id="Phobius"/>
    </source>
</evidence>
<feature type="transmembrane region" description="Helical" evidence="5">
    <location>
        <begin position="359"/>
        <end position="375"/>
    </location>
</feature>
<dbReference type="Proteomes" id="UP000319663">
    <property type="component" value="Unassembled WGS sequence"/>
</dbReference>
<feature type="transmembrane region" description="Helical" evidence="5">
    <location>
        <begin position="289"/>
        <end position="306"/>
    </location>
</feature>
<dbReference type="Gene3D" id="1.20.1250.20">
    <property type="entry name" value="MFS general substrate transporter like domains"/>
    <property type="match status" value="1"/>
</dbReference>
<evidence type="ECO:0008006" key="8">
    <source>
        <dbReference type="Google" id="ProtNLM"/>
    </source>
</evidence>
<dbReference type="EMBL" id="VIFY01000052">
    <property type="protein sequence ID" value="TQB73019.1"/>
    <property type="molecule type" value="Genomic_DNA"/>
</dbReference>
<dbReference type="AlphaFoldDB" id="A0A507QWW5"/>
<feature type="transmembrane region" description="Helical" evidence="5">
    <location>
        <begin position="160"/>
        <end position="181"/>
    </location>
</feature>
<dbReference type="SUPFAM" id="SSF103473">
    <property type="entry name" value="MFS general substrate transporter"/>
    <property type="match status" value="1"/>
</dbReference>
<comment type="subcellular location">
    <subcellularLocation>
        <location evidence="1">Membrane</location>
        <topology evidence="1">Multi-pass membrane protein</topology>
    </subcellularLocation>
</comment>
<protein>
    <recommendedName>
        <fullName evidence="8">UNC93-like protein</fullName>
    </recommendedName>
</protein>
<dbReference type="Pfam" id="PF05978">
    <property type="entry name" value="UNC-93"/>
    <property type="match status" value="1"/>
</dbReference>
<feature type="transmembrane region" description="Helical" evidence="5">
    <location>
        <begin position="70"/>
        <end position="88"/>
    </location>
</feature>
<proteinExistence type="predicted"/>
<feature type="transmembrane region" description="Helical" evidence="5">
    <location>
        <begin position="430"/>
        <end position="450"/>
    </location>
</feature>
<accession>A0A507QWW5</accession>
<feature type="transmembrane region" description="Helical" evidence="5">
    <location>
        <begin position="30"/>
        <end position="50"/>
    </location>
</feature>
<gene>
    <name evidence="6" type="ORF">MPDQ_006269</name>
</gene>
<dbReference type="GO" id="GO:0016020">
    <property type="term" value="C:membrane"/>
    <property type="evidence" value="ECO:0007669"/>
    <property type="project" value="UniProtKB-SubCell"/>
</dbReference>
<reference evidence="6 7" key="1">
    <citation type="submission" date="2019-06" db="EMBL/GenBank/DDBJ databases">
        <title>Wine fermentation using esterase from Monascus purpureus.</title>
        <authorList>
            <person name="Geng C."/>
            <person name="Zhang Y."/>
        </authorList>
    </citation>
    <scope>NUCLEOTIDE SEQUENCE [LARGE SCALE GENOMIC DNA]</scope>
    <source>
        <strain evidence="6">HQ1</strain>
    </source>
</reference>
<feature type="transmembrane region" description="Helical" evidence="5">
    <location>
        <begin position="395"/>
        <end position="418"/>
    </location>
</feature>
<sequence length="476" mass="52228">MALLKPFRRQATASDDAASRNILSKIYHDPWFQIVLISFISFCNPGMYNALTGMGGSGQVDGTTAANSNVATHACTAGAALVLVGAFYQYLGPRLSLILGGWTYALYGGSLLNFNRTGNGAFVIAAGALLGLGAAFFWVAQGTIMVTYCDDSSRGRAIGIFWVVFNLGGTIGSLISFGLNYNSKSGTVSDSTYIAFVVVMLFGWALSIFVCSTESLSGKYSGDRIAEESKALNLKNFRTTIIQTLRIIFDWKAMCLYPMFFNANVFYSYQQNNVNGMTFNLRTRSLNSALYWIAQMVAGILFGYVLDIKPLNRRTRAIIGWSILFVAGMAIWGGGYRFQVWDDRRLKQGLKQDIDYKDGSIYLGPMFLYFFYGAYDAIWQSYCYWIMGAQSHNPVVNAVIVGAYSALKPAGGAMAWRVNAEKVKAMTQFAMNWGLTMASLVVAIPAVVLVRRDGPPVEETGSNVEKQSVALEKSQI</sequence>
<evidence type="ECO:0000256" key="3">
    <source>
        <dbReference type="ARBA" id="ARBA00022989"/>
    </source>
</evidence>
<evidence type="ECO:0000313" key="6">
    <source>
        <dbReference type="EMBL" id="TQB73019.1"/>
    </source>
</evidence>
<evidence type="ECO:0000256" key="2">
    <source>
        <dbReference type="ARBA" id="ARBA00022692"/>
    </source>
</evidence>
<keyword evidence="4 5" id="KW-0472">Membrane</keyword>
<evidence type="ECO:0000256" key="4">
    <source>
        <dbReference type="ARBA" id="ARBA00023136"/>
    </source>
</evidence>
<keyword evidence="2 5" id="KW-0812">Transmembrane</keyword>
<evidence type="ECO:0000256" key="1">
    <source>
        <dbReference type="ARBA" id="ARBA00004141"/>
    </source>
</evidence>
<dbReference type="InterPro" id="IPR051617">
    <property type="entry name" value="UNC-93-like_regulator"/>
</dbReference>
<evidence type="ECO:0000313" key="7">
    <source>
        <dbReference type="Proteomes" id="UP000319663"/>
    </source>
</evidence>
<name>A0A507QWW5_MONPU</name>
<comment type="caution">
    <text evidence="6">The sequence shown here is derived from an EMBL/GenBank/DDBJ whole genome shotgun (WGS) entry which is preliminary data.</text>
</comment>
<feature type="transmembrane region" description="Helical" evidence="5">
    <location>
        <begin position="318"/>
        <end position="338"/>
    </location>
</feature>
<dbReference type="InterPro" id="IPR036259">
    <property type="entry name" value="MFS_trans_sf"/>
</dbReference>
<keyword evidence="3 5" id="KW-1133">Transmembrane helix</keyword>
<feature type="transmembrane region" description="Helical" evidence="5">
    <location>
        <begin position="120"/>
        <end position="139"/>
    </location>
</feature>
<dbReference type="InterPro" id="IPR010291">
    <property type="entry name" value="Ion_channel_UNC-93"/>
</dbReference>
<organism evidence="6 7">
    <name type="scientific">Monascus purpureus</name>
    <name type="common">Red mold</name>
    <name type="synonym">Monascus anka</name>
    <dbReference type="NCBI Taxonomy" id="5098"/>
    <lineage>
        <taxon>Eukaryota</taxon>
        <taxon>Fungi</taxon>
        <taxon>Dikarya</taxon>
        <taxon>Ascomycota</taxon>
        <taxon>Pezizomycotina</taxon>
        <taxon>Eurotiomycetes</taxon>
        <taxon>Eurotiomycetidae</taxon>
        <taxon>Eurotiales</taxon>
        <taxon>Aspergillaceae</taxon>
        <taxon>Monascus</taxon>
    </lineage>
</organism>
<feature type="transmembrane region" description="Helical" evidence="5">
    <location>
        <begin position="193"/>
        <end position="211"/>
    </location>
</feature>
<dbReference type="PANTHER" id="PTHR23294:SF55">
    <property type="entry name" value="TRANSPORTER, PUTATIVE (AFU_ORTHOLOGUE AFUA_1G17480)-RELATED"/>
    <property type="match status" value="1"/>
</dbReference>